<keyword evidence="3" id="KW-0808">Transferase</keyword>
<dbReference type="GO" id="GO:0005524">
    <property type="term" value="F:ATP binding"/>
    <property type="evidence" value="ECO:0007669"/>
    <property type="project" value="InterPro"/>
</dbReference>
<dbReference type="Proteomes" id="UP001418222">
    <property type="component" value="Unassembled WGS sequence"/>
</dbReference>
<sequence>MPEWVSDEMKDFVSKCMIRNPKQRWTAEELLRHPYMAEAEETEESPVQLCSSSKQGKWVSQESTLESCFGDFEGEEDADEENKKNYEERIRNLAASPPTN</sequence>
<proteinExistence type="predicted"/>
<dbReference type="PANTHER" id="PTHR48011">
    <property type="entry name" value="CCR4-NOT TRANSCRIPTIONAL COMPLEX SUBUNIT CAF120-RELATED"/>
    <property type="match status" value="1"/>
</dbReference>
<name>A0AAP0B393_9ASPA</name>
<evidence type="ECO:0000256" key="1">
    <source>
        <dbReference type="SAM" id="MobiDB-lite"/>
    </source>
</evidence>
<feature type="compositionally biased region" description="Basic and acidic residues" evidence="1">
    <location>
        <begin position="81"/>
        <end position="91"/>
    </location>
</feature>
<dbReference type="EMBL" id="JBBWWQ010000016">
    <property type="protein sequence ID" value="KAK8926126.1"/>
    <property type="molecule type" value="Genomic_DNA"/>
</dbReference>
<gene>
    <name evidence="3" type="primary">MKK5</name>
    <name evidence="3" type="ORF">KSP39_PZI018406</name>
</gene>
<reference evidence="3 4" key="1">
    <citation type="journal article" date="2022" name="Nat. Plants">
        <title>Genomes of leafy and leafless Platanthera orchids illuminate the evolution of mycoheterotrophy.</title>
        <authorList>
            <person name="Li M.H."/>
            <person name="Liu K.W."/>
            <person name="Li Z."/>
            <person name="Lu H.C."/>
            <person name="Ye Q.L."/>
            <person name="Zhang D."/>
            <person name="Wang J.Y."/>
            <person name="Li Y.F."/>
            <person name="Zhong Z.M."/>
            <person name="Liu X."/>
            <person name="Yu X."/>
            <person name="Liu D.K."/>
            <person name="Tu X.D."/>
            <person name="Liu B."/>
            <person name="Hao Y."/>
            <person name="Liao X.Y."/>
            <person name="Jiang Y.T."/>
            <person name="Sun W.H."/>
            <person name="Chen J."/>
            <person name="Chen Y.Q."/>
            <person name="Ai Y."/>
            <person name="Zhai J.W."/>
            <person name="Wu S.S."/>
            <person name="Zhou Z."/>
            <person name="Hsiao Y.Y."/>
            <person name="Wu W.L."/>
            <person name="Chen Y.Y."/>
            <person name="Lin Y.F."/>
            <person name="Hsu J.L."/>
            <person name="Li C.Y."/>
            <person name="Wang Z.W."/>
            <person name="Zhao X."/>
            <person name="Zhong W.Y."/>
            <person name="Ma X.K."/>
            <person name="Ma L."/>
            <person name="Huang J."/>
            <person name="Chen G.Z."/>
            <person name="Huang M.Z."/>
            <person name="Huang L."/>
            <person name="Peng D.H."/>
            <person name="Luo Y.B."/>
            <person name="Zou S.Q."/>
            <person name="Chen S.P."/>
            <person name="Lan S."/>
            <person name="Tsai W.C."/>
            <person name="Van de Peer Y."/>
            <person name="Liu Z.J."/>
        </authorList>
    </citation>
    <scope>NUCLEOTIDE SEQUENCE [LARGE SCALE GENOMIC DNA]</scope>
    <source>
        <strain evidence="3">Lor287</strain>
    </source>
</reference>
<organism evidence="3 4">
    <name type="scientific">Platanthera zijinensis</name>
    <dbReference type="NCBI Taxonomy" id="2320716"/>
    <lineage>
        <taxon>Eukaryota</taxon>
        <taxon>Viridiplantae</taxon>
        <taxon>Streptophyta</taxon>
        <taxon>Embryophyta</taxon>
        <taxon>Tracheophyta</taxon>
        <taxon>Spermatophyta</taxon>
        <taxon>Magnoliopsida</taxon>
        <taxon>Liliopsida</taxon>
        <taxon>Asparagales</taxon>
        <taxon>Orchidaceae</taxon>
        <taxon>Orchidoideae</taxon>
        <taxon>Orchideae</taxon>
        <taxon>Orchidinae</taxon>
        <taxon>Platanthera</taxon>
    </lineage>
</organism>
<evidence type="ECO:0000313" key="3">
    <source>
        <dbReference type="EMBL" id="KAK8926126.1"/>
    </source>
</evidence>
<keyword evidence="4" id="KW-1185">Reference proteome</keyword>
<dbReference type="InterPro" id="IPR000719">
    <property type="entry name" value="Prot_kinase_dom"/>
</dbReference>
<keyword evidence="3" id="KW-0418">Kinase</keyword>
<dbReference type="GO" id="GO:0007165">
    <property type="term" value="P:signal transduction"/>
    <property type="evidence" value="ECO:0007669"/>
    <property type="project" value="TreeGrafter"/>
</dbReference>
<comment type="caution">
    <text evidence="3">The sequence shown here is derived from an EMBL/GenBank/DDBJ whole genome shotgun (WGS) entry which is preliminary data.</text>
</comment>
<dbReference type="Gene3D" id="1.10.510.10">
    <property type="entry name" value="Transferase(Phosphotransferase) domain 1"/>
    <property type="match status" value="1"/>
</dbReference>
<dbReference type="AlphaFoldDB" id="A0AAP0B393"/>
<dbReference type="PROSITE" id="PS50011">
    <property type="entry name" value="PROTEIN_KINASE_DOM"/>
    <property type="match status" value="1"/>
</dbReference>
<dbReference type="InterPro" id="IPR052751">
    <property type="entry name" value="Plant_MAPKKK"/>
</dbReference>
<evidence type="ECO:0000313" key="4">
    <source>
        <dbReference type="Proteomes" id="UP001418222"/>
    </source>
</evidence>
<dbReference type="SUPFAM" id="SSF56112">
    <property type="entry name" value="Protein kinase-like (PK-like)"/>
    <property type="match status" value="1"/>
</dbReference>
<dbReference type="PANTHER" id="PTHR48011:SF18">
    <property type="entry name" value="MITOGEN-ACTIVATED PROTEIN KINASE KINASE KINASE 19-RELATED"/>
    <property type="match status" value="1"/>
</dbReference>
<feature type="domain" description="Protein kinase" evidence="2">
    <location>
        <begin position="1"/>
        <end position="36"/>
    </location>
</feature>
<dbReference type="GO" id="GO:0004672">
    <property type="term" value="F:protein kinase activity"/>
    <property type="evidence" value="ECO:0007669"/>
    <property type="project" value="InterPro"/>
</dbReference>
<accession>A0AAP0B393</accession>
<feature type="region of interest" description="Disordered" evidence="1">
    <location>
        <begin position="71"/>
        <end position="100"/>
    </location>
</feature>
<dbReference type="InterPro" id="IPR011009">
    <property type="entry name" value="Kinase-like_dom_sf"/>
</dbReference>
<evidence type="ECO:0000259" key="2">
    <source>
        <dbReference type="PROSITE" id="PS50011"/>
    </source>
</evidence>
<protein>
    <submittedName>
        <fullName evidence="3">Mitogen-activated protein kinase kinase 5</fullName>
    </submittedName>
</protein>